<keyword evidence="2" id="KW-0472">Membrane</keyword>
<dbReference type="Proteomes" id="UP001370490">
    <property type="component" value="Unassembled WGS sequence"/>
</dbReference>
<evidence type="ECO:0008006" key="5">
    <source>
        <dbReference type="Google" id="ProtNLM"/>
    </source>
</evidence>
<keyword evidence="2" id="KW-1133">Transmembrane helix</keyword>
<keyword evidence="4" id="KW-1185">Reference proteome</keyword>
<dbReference type="AlphaFoldDB" id="A0AAN8VKB8"/>
<name>A0AAN8VKB8_9MAGN</name>
<dbReference type="PANTHER" id="PTHR30620">
    <property type="entry name" value="PERIPLASMIC BETA-GLUCOSIDASE-RELATED"/>
    <property type="match status" value="1"/>
</dbReference>
<reference evidence="3 4" key="1">
    <citation type="submission" date="2023-12" db="EMBL/GenBank/DDBJ databases">
        <title>A high-quality genome assembly for Dillenia turbinata (Dilleniales).</title>
        <authorList>
            <person name="Chanderbali A."/>
        </authorList>
    </citation>
    <scope>NUCLEOTIDE SEQUENCE [LARGE SCALE GENOMIC DNA]</scope>
    <source>
        <strain evidence="3">LSX21</strain>
        <tissue evidence="3">Leaf</tissue>
    </source>
</reference>
<dbReference type="InterPro" id="IPR051915">
    <property type="entry name" value="Cellulose_Degrad_GH3"/>
</dbReference>
<dbReference type="Gene3D" id="3.20.20.300">
    <property type="entry name" value="Glycoside hydrolase, family 3, N-terminal domain"/>
    <property type="match status" value="1"/>
</dbReference>
<dbReference type="EMBL" id="JBAMMX010000007">
    <property type="protein sequence ID" value="KAK6935755.1"/>
    <property type="molecule type" value="Genomic_DNA"/>
</dbReference>
<dbReference type="GO" id="GO:0009251">
    <property type="term" value="P:glucan catabolic process"/>
    <property type="evidence" value="ECO:0007669"/>
    <property type="project" value="TreeGrafter"/>
</dbReference>
<evidence type="ECO:0000313" key="3">
    <source>
        <dbReference type="EMBL" id="KAK6935755.1"/>
    </source>
</evidence>
<dbReference type="SUPFAM" id="SSF51445">
    <property type="entry name" value="(Trans)glycosidases"/>
    <property type="match status" value="1"/>
</dbReference>
<dbReference type="InterPro" id="IPR036962">
    <property type="entry name" value="Glyco_hydro_3_N_sf"/>
</dbReference>
<organism evidence="3 4">
    <name type="scientific">Dillenia turbinata</name>
    <dbReference type="NCBI Taxonomy" id="194707"/>
    <lineage>
        <taxon>Eukaryota</taxon>
        <taxon>Viridiplantae</taxon>
        <taxon>Streptophyta</taxon>
        <taxon>Embryophyta</taxon>
        <taxon>Tracheophyta</taxon>
        <taxon>Spermatophyta</taxon>
        <taxon>Magnoliopsida</taxon>
        <taxon>eudicotyledons</taxon>
        <taxon>Gunneridae</taxon>
        <taxon>Pentapetalae</taxon>
        <taxon>Dilleniales</taxon>
        <taxon>Dilleniaceae</taxon>
        <taxon>Dillenia</taxon>
    </lineage>
</organism>
<feature type="transmembrane region" description="Helical" evidence="2">
    <location>
        <begin position="16"/>
        <end position="38"/>
    </location>
</feature>
<accession>A0AAN8VKB8</accession>
<evidence type="ECO:0000256" key="1">
    <source>
        <dbReference type="ARBA" id="ARBA00022801"/>
    </source>
</evidence>
<protein>
    <recommendedName>
        <fullName evidence="5">Glycoside hydrolase family 3 N-terminal domain-containing protein</fullName>
    </recommendedName>
</protein>
<dbReference type="PANTHER" id="PTHR30620:SF33">
    <property type="entry name" value="BETA-D-GLUCAN EXOHYDROLASE-LIKE PROTEIN-RELATED"/>
    <property type="match status" value="1"/>
</dbReference>
<gene>
    <name evidence="3" type="ORF">RJ641_032785</name>
</gene>
<keyword evidence="2" id="KW-0812">Transmembrane</keyword>
<keyword evidence="1" id="KW-0378">Hydrolase</keyword>
<dbReference type="InterPro" id="IPR017853">
    <property type="entry name" value="GH"/>
</dbReference>
<evidence type="ECO:0000256" key="2">
    <source>
        <dbReference type="SAM" id="Phobius"/>
    </source>
</evidence>
<evidence type="ECO:0000313" key="4">
    <source>
        <dbReference type="Proteomes" id="UP001370490"/>
    </source>
</evidence>
<dbReference type="GO" id="GO:0008422">
    <property type="term" value="F:beta-glucosidase activity"/>
    <property type="evidence" value="ECO:0007669"/>
    <property type="project" value="TreeGrafter"/>
</dbReference>
<sequence>MHSISVSEFRCLMESMLFMVTIAFLAPLIFLTMLNWALQQMQIWLEELGLRLLLKGRCYESHGEDTDVVWKMTSIVTDLQEQVPQGYPKGYPYVAGRNKVVACAKHFVGDGGTDKGINEGNTIASYDKLERIHMIMVPHKYEKFLEDLTSFVETGENIYDHVTKAFCTLISEHRELACKAVRKSLVLLVVVSLLIGTAEEAAGPGTSYGAN</sequence>
<proteinExistence type="predicted"/>
<comment type="caution">
    <text evidence="3">The sequence shown here is derived from an EMBL/GenBank/DDBJ whole genome shotgun (WGS) entry which is preliminary data.</text>
</comment>